<feature type="region of interest" description="Disordered" evidence="1">
    <location>
        <begin position="266"/>
        <end position="293"/>
    </location>
</feature>
<accession>A0A8X8H0K3</accession>
<dbReference type="EMBL" id="WHUT02000017">
    <property type="protein sequence ID" value="NUB46587.1"/>
    <property type="molecule type" value="Genomic_DNA"/>
</dbReference>
<organism evidence="3 4">
    <name type="scientific">Fertoeibacter niger</name>
    <dbReference type="NCBI Taxonomy" id="2656921"/>
    <lineage>
        <taxon>Bacteria</taxon>
        <taxon>Pseudomonadati</taxon>
        <taxon>Pseudomonadota</taxon>
        <taxon>Alphaproteobacteria</taxon>
        <taxon>Rhodobacterales</taxon>
        <taxon>Paracoccaceae</taxon>
        <taxon>Fertoeibacter</taxon>
    </lineage>
</organism>
<evidence type="ECO:0000256" key="1">
    <source>
        <dbReference type="SAM" id="MobiDB-lite"/>
    </source>
</evidence>
<dbReference type="AlphaFoldDB" id="A0A8X8H0K3"/>
<sequence length="303" mass="33616">MRSGVAGDLPVSLYPRQVAEENIGVELTRPLPRDDLGEVIEGDPSIETPVVRSTGADAAGASVLLAFPGGLIKFTGKGKKRARTVSVLIEHRRIDAVLWTAVETLEITAKKAEGLYRQHTWEFPTRGRCQVRLTMLTDETENSQIQQRCNWAAIQTLRPEYPLNIARPLALVALRIKATHQINGQLDSFNAIASRVCPDWDHLTETWITRATSNPASLYRFVLQSAANVRPVEDSGIDLDQLADWHDFCRVQDLAYDRVLDSSDSTLRTRWPRSPPPGGPRPAMTGCAGASPSTARRIWWSIT</sequence>
<feature type="domain" description="Tip attachment protein J HDII-ins2" evidence="2">
    <location>
        <begin position="21"/>
        <end position="158"/>
    </location>
</feature>
<name>A0A8X8H0K3_9RHOB</name>
<comment type="caution">
    <text evidence="3">The sequence shown here is derived from an EMBL/GenBank/DDBJ whole genome shotgun (WGS) entry which is preliminary data.</text>
</comment>
<reference evidence="3" key="1">
    <citation type="submission" date="2020-05" db="EMBL/GenBank/DDBJ databases">
        <title>Fertoebacter nigrum gen. nov., sp. nov., a new member of the family Rhodobacteraceae.</title>
        <authorList>
            <person name="Szuroczki S."/>
            <person name="Abbaszade G."/>
            <person name="Buni D."/>
            <person name="Schumann P."/>
            <person name="Toth E."/>
        </authorList>
    </citation>
    <scope>NUCLEOTIDE SEQUENCE</scope>
    <source>
        <strain evidence="3">RG-N-1a</strain>
    </source>
</reference>
<protein>
    <recommendedName>
        <fullName evidence="2">Tip attachment protein J HDII-ins2 domain-containing protein</fullName>
    </recommendedName>
</protein>
<evidence type="ECO:0000313" key="3">
    <source>
        <dbReference type="EMBL" id="NUB46587.1"/>
    </source>
</evidence>
<keyword evidence="4" id="KW-1185">Reference proteome</keyword>
<dbReference type="Pfam" id="PF24801">
    <property type="entry name" value="FNIII-A_GpJ"/>
    <property type="match status" value="1"/>
</dbReference>
<evidence type="ECO:0000313" key="4">
    <source>
        <dbReference type="Proteomes" id="UP000484076"/>
    </source>
</evidence>
<evidence type="ECO:0000259" key="2">
    <source>
        <dbReference type="Pfam" id="PF24801"/>
    </source>
</evidence>
<proteinExistence type="predicted"/>
<dbReference type="InterPro" id="IPR055385">
    <property type="entry name" value="GpJ_HDII-ins2"/>
</dbReference>
<dbReference type="RefSeq" id="WP_152828633.1">
    <property type="nucleotide sequence ID" value="NZ_WHUT02000017.1"/>
</dbReference>
<gene>
    <name evidence="3" type="ORF">GEU84_019515</name>
</gene>
<dbReference type="Proteomes" id="UP000484076">
    <property type="component" value="Unassembled WGS sequence"/>
</dbReference>